<accession>A0A7T4QXY9</accession>
<organism evidence="2 3">
    <name type="scientific">Spongiibacter nanhainus</name>
    <dbReference type="NCBI Taxonomy" id="2794344"/>
    <lineage>
        <taxon>Bacteria</taxon>
        <taxon>Pseudomonadati</taxon>
        <taxon>Pseudomonadota</taxon>
        <taxon>Gammaproteobacteria</taxon>
        <taxon>Cellvibrionales</taxon>
        <taxon>Spongiibacteraceae</taxon>
        <taxon>Spongiibacter</taxon>
    </lineage>
</organism>
<proteinExistence type="predicted"/>
<protein>
    <submittedName>
        <fullName evidence="2">(Na+)-NQR maturation NqrM</fullName>
    </submittedName>
</protein>
<gene>
    <name evidence="2" type="primary">nqrM</name>
    <name evidence="2" type="ORF">I6N98_09970</name>
</gene>
<reference evidence="2 3" key="1">
    <citation type="submission" date="2020-12" db="EMBL/GenBank/DDBJ databases">
        <authorList>
            <person name="Shan Y."/>
        </authorList>
    </citation>
    <scope>NUCLEOTIDE SEQUENCE [LARGE SCALE GENOMIC DNA]</scope>
    <source>
        <strain evidence="3">csc3.9</strain>
    </source>
</reference>
<dbReference type="RefSeq" id="WP_198568224.1">
    <property type="nucleotide sequence ID" value="NZ_CP066167.1"/>
</dbReference>
<dbReference type="KEGG" id="snan:I6N98_09970"/>
<dbReference type="PANTHER" id="PTHR40691:SF3">
    <property type="entry name" value="(NA+)-NQR MATURATION NQRM"/>
    <property type="match status" value="1"/>
</dbReference>
<feature type="transmembrane region" description="Helical" evidence="1">
    <location>
        <begin position="6"/>
        <end position="25"/>
    </location>
</feature>
<dbReference type="PANTHER" id="PTHR40691">
    <property type="entry name" value="(NA+)-NQR MATURATION NQRM"/>
    <property type="match status" value="1"/>
</dbReference>
<dbReference type="EMBL" id="CP066167">
    <property type="protein sequence ID" value="QQD16722.1"/>
    <property type="molecule type" value="Genomic_DNA"/>
</dbReference>
<evidence type="ECO:0000313" key="2">
    <source>
        <dbReference type="EMBL" id="QQD16722.1"/>
    </source>
</evidence>
<evidence type="ECO:0000313" key="3">
    <source>
        <dbReference type="Proteomes" id="UP000596063"/>
    </source>
</evidence>
<keyword evidence="1" id="KW-0812">Transmembrane</keyword>
<keyword evidence="1" id="KW-1133">Transmembrane helix</keyword>
<dbReference type="InterPro" id="IPR007495">
    <property type="entry name" value="NqrM"/>
</dbReference>
<name>A0A7T4QXY9_9GAMM</name>
<keyword evidence="3" id="KW-1185">Reference proteome</keyword>
<sequence length="79" mass="8128">MLATIIATAIFMGLVIAAMSIGVIFGRKPIAGSCGGVGNALNDPDYVCDICGNDPNKCEEQSGDVDAAKQKASFYDAGR</sequence>
<dbReference type="Pfam" id="PF04400">
    <property type="entry name" value="NqrM"/>
    <property type="match status" value="1"/>
</dbReference>
<dbReference type="Proteomes" id="UP000596063">
    <property type="component" value="Chromosome"/>
</dbReference>
<keyword evidence="1" id="KW-0472">Membrane</keyword>
<dbReference type="AlphaFoldDB" id="A0A7T4QXY9"/>
<evidence type="ECO:0000256" key="1">
    <source>
        <dbReference type="SAM" id="Phobius"/>
    </source>
</evidence>